<dbReference type="Proteomes" id="UP000324222">
    <property type="component" value="Unassembled WGS sequence"/>
</dbReference>
<keyword evidence="3" id="KW-1185">Reference proteome</keyword>
<feature type="region of interest" description="Disordered" evidence="1">
    <location>
        <begin position="1"/>
        <end position="26"/>
    </location>
</feature>
<dbReference type="EMBL" id="VSRR010022572">
    <property type="protein sequence ID" value="MPC64784.1"/>
    <property type="molecule type" value="Genomic_DNA"/>
</dbReference>
<accession>A0A5B7H7M3</accession>
<evidence type="ECO:0000313" key="2">
    <source>
        <dbReference type="EMBL" id="MPC64784.1"/>
    </source>
</evidence>
<comment type="caution">
    <text evidence="2">The sequence shown here is derived from an EMBL/GenBank/DDBJ whole genome shotgun (WGS) entry which is preliminary data.</text>
</comment>
<dbReference type="AlphaFoldDB" id="A0A5B7H7M3"/>
<sequence>MCKRQTMTRLTPHHPHIQSLPTKRRDKIRPEGISQAAHEHTLRQAVKEITYTQCSSGGYGEDNQMRYDGRPSIDLPATLPLNGSHILATRCVAVAAVSPVKLWYTVTDEVDLSRSLGGVIYLRTFGTFLSILVIEAFQGY</sequence>
<reference evidence="2 3" key="1">
    <citation type="submission" date="2019-05" db="EMBL/GenBank/DDBJ databases">
        <title>Another draft genome of Portunus trituberculatus and its Hox gene families provides insights of decapod evolution.</title>
        <authorList>
            <person name="Jeong J.-H."/>
            <person name="Song I."/>
            <person name="Kim S."/>
            <person name="Choi T."/>
            <person name="Kim D."/>
            <person name="Ryu S."/>
            <person name="Kim W."/>
        </authorList>
    </citation>
    <scope>NUCLEOTIDE SEQUENCE [LARGE SCALE GENOMIC DNA]</scope>
    <source>
        <tissue evidence="2">Muscle</tissue>
    </source>
</reference>
<protein>
    <submittedName>
        <fullName evidence="2">Uncharacterized protein</fullName>
    </submittedName>
</protein>
<evidence type="ECO:0000313" key="3">
    <source>
        <dbReference type="Proteomes" id="UP000324222"/>
    </source>
</evidence>
<gene>
    <name evidence="2" type="ORF">E2C01_058904</name>
</gene>
<proteinExistence type="predicted"/>
<evidence type="ECO:0000256" key="1">
    <source>
        <dbReference type="SAM" id="MobiDB-lite"/>
    </source>
</evidence>
<feature type="compositionally biased region" description="Basic residues" evidence="1">
    <location>
        <begin position="11"/>
        <end position="26"/>
    </location>
</feature>
<organism evidence="2 3">
    <name type="scientific">Portunus trituberculatus</name>
    <name type="common">Swimming crab</name>
    <name type="synonym">Neptunus trituberculatus</name>
    <dbReference type="NCBI Taxonomy" id="210409"/>
    <lineage>
        <taxon>Eukaryota</taxon>
        <taxon>Metazoa</taxon>
        <taxon>Ecdysozoa</taxon>
        <taxon>Arthropoda</taxon>
        <taxon>Crustacea</taxon>
        <taxon>Multicrustacea</taxon>
        <taxon>Malacostraca</taxon>
        <taxon>Eumalacostraca</taxon>
        <taxon>Eucarida</taxon>
        <taxon>Decapoda</taxon>
        <taxon>Pleocyemata</taxon>
        <taxon>Brachyura</taxon>
        <taxon>Eubrachyura</taxon>
        <taxon>Portunoidea</taxon>
        <taxon>Portunidae</taxon>
        <taxon>Portuninae</taxon>
        <taxon>Portunus</taxon>
    </lineage>
</organism>
<name>A0A5B7H7M3_PORTR</name>